<dbReference type="GO" id="GO:0004139">
    <property type="term" value="F:deoxyribose-phosphate aldolase activity"/>
    <property type="evidence" value="ECO:0007669"/>
    <property type="project" value="UniProtKB-EC"/>
</dbReference>
<evidence type="ECO:0000256" key="5">
    <source>
        <dbReference type="ARBA" id="ARBA00012515"/>
    </source>
</evidence>
<dbReference type="NCBIfam" id="TIGR00126">
    <property type="entry name" value="deoC"/>
    <property type="match status" value="1"/>
</dbReference>
<evidence type="ECO:0000256" key="13">
    <source>
        <dbReference type="ARBA" id="ARBA00054733"/>
    </source>
</evidence>
<dbReference type="CDD" id="cd00959">
    <property type="entry name" value="DeoC"/>
    <property type="match status" value="1"/>
</dbReference>
<sequence>MSAHQQGTELDLSWISKIQVNKPAVLRRAEQIQARRPVKKEWQAAWLLKAVTCIDLTTLAGDDTASNIQRLCYKAKYPIREDLLKALNMHDKGITTAAVCVYPARVCDAVRALKAAGCDIPVASVATGFPAAQTHLKTRLEEIRLAVEDGATEIDVVINRTLVLTGQWKALYDEIRQFRKACGEAHLKTILATGELGSLTNVYKASMIAMMAGSDFIKTSTGKETVNATFPVAIVMLRAIRDFFWKTGNKVGFKPAGGIRSAKDSLVWLSLIKEELGDEWMKPELFRIGASTLLADIERQVRSSSPLSLEHLTNIFKKEIKSHLFKEDLQMDNAQMERCSTSLIIREMRSKLQRGILSHWSESVQFSSVVQLCPTSCDPMDCSPPGLSVCHQLPEFTQTPVHRVGGAIQPSHPLSSPSPPAFSLSQHQDLFK</sequence>
<keyword evidence="9" id="KW-0704">Schiff base</keyword>
<dbReference type="InterPro" id="IPR011343">
    <property type="entry name" value="DeoC"/>
</dbReference>
<dbReference type="UniPathway" id="UPA00002">
    <property type="reaction ID" value="UER00468"/>
</dbReference>
<evidence type="ECO:0000256" key="7">
    <source>
        <dbReference type="ARBA" id="ARBA00023239"/>
    </source>
</evidence>
<comment type="subunit">
    <text evidence="14">Interacts with YBX1.</text>
</comment>
<dbReference type="GO" id="GO:0046121">
    <property type="term" value="P:deoxyribonucleoside catabolic process"/>
    <property type="evidence" value="ECO:0007669"/>
    <property type="project" value="Ensembl"/>
</dbReference>
<evidence type="ECO:0000256" key="15">
    <source>
        <dbReference type="ARBA" id="ARBA00068105"/>
    </source>
</evidence>
<reference evidence="17" key="2">
    <citation type="submission" date="2025-08" db="UniProtKB">
        <authorList>
            <consortium name="Ensembl"/>
        </authorList>
    </citation>
    <scope>IDENTIFICATION</scope>
</reference>
<dbReference type="GO" id="GO:0016052">
    <property type="term" value="P:carbohydrate catabolic process"/>
    <property type="evidence" value="ECO:0007669"/>
    <property type="project" value="TreeGrafter"/>
</dbReference>
<comment type="catalytic activity">
    <reaction evidence="12">
        <text>2-deoxy-D-ribose 5-phosphate = D-glyceraldehyde 3-phosphate + acetaldehyde</text>
        <dbReference type="Rhea" id="RHEA:12821"/>
        <dbReference type="ChEBI" id="CHEBI:15343"/>
        <dbReference type="ChEBI" id="CHEBI:59776"/>
        <dbReference type="ChEBI" id="CHEBI:62877"/>
        <dbReference type="EC" id="4.1.2.4"/>
    </reaction>
</comment>
<dbReference type="InterPro" id="IPR013785">
    <property type="entry name" value="Aldolase_TIM"/>
</dbReference>
<gene>
    <name evidence="17" type="primary">DERA</name>
</gene>
<evidence type="ECO:0000313" key="17">
    <source>
        <dbReference type="Ensembl" id="ENSBIXP00005003061.1"/>
    </source>
</evidence>
<dbReference type="Pfam" id="PF01791">
    <property type="entry name" value="DeoC"/>
    <property type="match status" value="1"/>
</dbReference>
<keyword evidence="6" id="KW-0963">Cytoplasm</keyword>
<evidence type="ECO:0000256" key="8">
    <source>
        <dbReference type="ARBA" id="ARBA00023242"/>
    </source>
</evidence>
<name>A0A4W2FDQ6_BOBOX</name>
<accession>A0A4W2FDQ6</accession>
<comment type="subcellular location">
    <subcellularLocation>
        <location evidence="2">Cytoplasmic granule</location>
    </subcellularLocation>
    <subcellularLocation>
        <location evidence="1">Nucleus</location>
    </subcellularLocation>
</comment>
<evidence type="ECO:0000256" key="6">
    <source>
        <dbReference type="ARBA" id="ARBA00022490"/>
    </source>
</evidence>
<keyword evidence="8" id="KW-0539">Nucleus</keyword>
<feature type="region of interest" description="Disordered" evidence="16">
    <location>
        <begin position="404"/>
        <end position="432"/>
    </location>
</feature>
<proteinExistence type="inferred from homology"/>
<dbReference type="Ensembl" id="ENSBIXT00005011029.1">
    <property type="protein sequence ID" value="ENSBIXP00005003061.1"/>
    <property type="gene ID" value="ENSBIXG00005005941.1"/>
</dbReference>
<dbReference type="GO" id="GO:0005654">
    <property type="term" value="C:nucleoplasm"/>
    <property type="evidence" value="ECO:0007669"/>
    <property type="project" value="Ensembl"/>
</dbReference>
<evidence type="ECO:0000256" key="3">
    <source>
        <dbReference type="ARBA" id="ARBA00004816"/>
    </source>
</evidence>
<evidence type="ECO:0000256" key="1">
    <source>
        <dbReference type="ARBA" id="ARBA00004123"/>
    </source>
</evidence>
<dbReference type="GeneTree" id="ENSGT00390000007878"/>
<comment type="function">
    <text evidence="13">Catalyzes a reversible aldol reaction between acetaldehyde and D-glyceraldehyde 3-phosphate to generate 2-deoxy-D-ribose 5-phosphate. Participates in stress granule (SG) assembly. May allow ATP production from extracellular deoxyinosine in conditions of energy deprivation.</text>
</comment>
<dbReference type="GO" id="GO:0005737">
    <property type="term" value="C:cytoplasm"/>
    <property type="evidence" value="ECO:0007669"/>
    <property type="project" value="InterPro"/>
</dbReference>
<evidence type="ECO:0000256" key="12">
    <source>
        <dbReference type="ARBA" id="ARBA00048791"/>
    </source>
</evidence>
<evidence type="ECO:0000256" key="16">
    <source>
        <dbReference type="SAM" id="MobiDB-lite"/>
    </source>
</evidence>
<reference evidence="17 18" key="1">
    <citation type="submission" date="2018-11" db="EMBL/GenBank/DDBJ databases">
        <title>Haplotype-resolved cattle genomes.</title>
        <authorList>
            <person name="Low W.Y."/>
            <person name="Tearle R."/>
            <person name="Bickhart D.M."/>
            <person name="Rosen B.D."/>
            <person name="Koren S."/>
            <person name="Rhie A."/>
            <person name="Hiendleder S."/>
            <person name="Phillippy A.M."/>
            <person name="Smith T.P.L."/>
            <person name="Williams J.L."/>
        </authorList>
    </citation>
    <scope>NUCLEOTIDE SEQUENCE [LARGE SCALE GENOMIC DNA]</scope>
</reference>
<evidence type="ECO:0000313" key="18">
    <source>
        <dbReference type="Proteomes" id="UP000429181"/>
    </source>
</evidence>
<dbReference type="Proteomes" id="UP000429181">
    <property type="component" value="Chromosome 5"/>
</dbReference>
<dbReference type="SUPFAM" id="SSF51569">
    <property type="entry name" value="Aldolase"/>
    <property type="match status" value="1"/>
</dbReference>
<dbReference type="PANTHER" id="PTHR10889">
    <property type="entry name" value="DEOXYRIBOSE-PHOSPHATE ALDOLASE"/>
    <property type="match status" value="1"/>
</dbReference>
<evidence type="ECO:0000256" key="4">
    <source>
        <dbReference type="ARBA" id="ARBA00009473"/>
    </source>
</evidence>
<protein>
    <recommendedName>
        <fullName evidence="15">Deoxyribose-phosphate aldolase</fullName>
        <ecNumber evidence="5">4.1.2.4</ecNumber>
    </recommendedName>
    <alternativeName>
        <fullName evidence="11">2-deoxy-D-ribose 5-phosphate aldolase</fullName>
    </alternativeName>
    <alternativeName>
        <fullName evidence="10">Phosphodeoxyriboaldolase</fullName>
    </alternativeName>
</protein>
<dbReference type="GO" id="GO:0009264">
    <property type="term" value="P:deoxyribonucleotide catabolic process"/>
    <property type="evidence" value="ECO:0007669"/>
    <property type="project" value="InterPro"/>
</dbReference>
<dbReference type="PANTHER" id="PTHR10889:SF3">
    <property type="entry name" value="DEOXYRIBOSE-PHOSPHATE ALDOLASE"/>
    <property type="match status" value="1"/>
</dbReference>
<feature type="compositionally biased region" description="Low complexity" evidence="16">
    <location>
        <begin position="410"/>
        <end position="425"/>
    </location>
</feature>
<evidence type="ECO:0000256" key="11">
    <source>
        <dbReference type="ARBA" id="ARBA00032755"/>
    </source>
</evidence>
<organism evidence="17 18">
    <name type="scientific">Bos indicus x Bos taurus</name>
    <name type="common">Hybrid cattle</name>
    <dbReference type="NCBI Taxonomy" id="30522"/>
    <lineage>
        <taxon>Eukaryota</taxon>
        <taxon>Metazoa</taxon>
        <taxon>Chordata</taxon>
        <taxon>Craniata</taxon>
        <taxon>Vertebrata</taxon>
        <taxon>Euteleostomi</taxon>
        <taxon>Mammalia</taxon>
        <taxon>Eutheria</taxon>
        <taxon>Laurasiatheria</taxon>
        <taxon>Artiodactyla</taxon>
        <taxon>Ruminantia</taxon>
        <taxon>Pecora</taxon>
        <taxon>Bovidae</taxon>
        <taxon>Bovinae</taxon>
        <taxon>Bos</taxon>
    </lineage>
</organism>
<comment type="similarity">
    <text evidence="4">Belongs to the DeoC/FbaB aldolase family. DeoC type 2 subfamily.</text>
</comment>
<evidence type="ECO:0000256" key="10">
    <source>
        <dbReference type="ARBA" id="ARBA00031814"/>
    </source>
</evidence>
<dbReference type="GO" id="GO:0046386">
    <property type="term" value="P:deoxyribose phosphate catabolic process"/>
    <property type="evidence" value="ECO:0007669"/>
    <property type="project" value="UniProtKB-UniPathway"/>
</dbReference>
<dbReference type="Gene3D" id="3.20.20.70">
    <property type="entry name" value="Aldolase class I"/>
    <property type="match status" value="1"/>
</dbReference>
<evidence type="ECO:0000256" key="14">
    <source>
        <dbReference type="ARBA" id="ARBA00061866"/>
    </source>
</evidence>
<dbReference type="FunFam" id="3.20.20.70:FF:000103">
    <property type="entry name" value="Putative deoxyribose-phosphate aldolase"/>
    <property type="match status" value="1"/>
</dbReference>
<dbReference type="InterPro" id="IPR002915">
    <property type="entry name" value="DeoC/FbaB/LacD_aldolase"/>
</dbReference>
<evidence type="ECO:0000256" key="9">
    <source>
        <dbReference type="ARBA" id="ARBA00023270"/>
    </source>
</evidence>
<dbReference type="AlphaFoldDB" id="A0A4W2FDQ6"/>
<keyword evidence="7" id="KW-0456">Lyase</keyword>
<dbReference type="SMART" id="SM01133">
    <property type="entry name" value="DeoC"/>
    <property type="match status" value="1"/>
</dbReference>
<dbReference type="EC" id="4.1.2.4" evidence="5"/>
<comment type="pathway">
    <text evidence="3">Carbohydrate degradation; 2-deoxy-D-ribose 1-phosphate degradation; D-glyceraldehyde 3-phosphate and acetaldehyde from 2-deoxy-alpha-D-ribose 1-phosphate: step 2/2.</text>
</comment>
<evidence type="ECO:0000256" key="2">
    <source>
        <dbReference type="ARBA" id="ARBA00004463"/>
    </source>
</evidence>